<evidence type="ECO:0000313" key="4">
    <source>
        <dbReference type="Proteomes" id="UP001501563"/>
    </source>
</evidence>
<gene>
    <name evidence="3" type="ORF">GCM10022207_52150</name>
</gene>
<sequence>MASTPPATDRPARIALVTGGNRGLGRSVVESLAAAGTDIVFTFRSHEEEAKEVVDAVAALGRTAVPLHLDTTQTQTFAAFTDRLRQALQTNWGRDSLDILVNNAGFSGSTVLGATDEKTIDELFAVHVKGVYLLTQALATAEEGAEPLLADGGRIINLSSGLARFVTAPYAVYGAMKGAVEVLTRYWAVELGSRGISVNTIAPGPVATDFADGYLRASQDVQKAMSGMTALGRIAHAQDIGPAVAALTNEGTHWITGQRIEASGGFRM</sequence>
<organism evidence="3 4">
    <name type="scientific">Streptomyces lannensis</name>
    <dbReference type="NCBI Taxonomy" id="766498"/>
    <lineage>
        <taxon>Bacteria</taxon>
        <taxon>Bacillati</taxon>
        <taxon>Actinomycetota</taxon>
        <taxon>Actinomycetes</taxon>
        <taxon>Kitasatosporales</taxon>
        <taxon>Streptomycetaceae</taxon>
        <taxon>Streptomyces</taxon>
    </lineage>
</organism>
<keyword evidence="2" id="KW-0560">Oxidoreductase</keyword>
<comment type="caution">
    <text evidence="3">The sequence shown here is derived from an EMBL/GenBank/DDBJ whole genome shotgun (WGS) entry which is preliminary data.</text>
</comment>
<proteinExistence type="inferred from homology"/>
<name>A0ABP7KJH1_9ACTN</name>
<dbReference type="Gene3D" id="3.40.50.720">
    <property type="entry name" value="NAD(P)-binding Rossmann-like Domain"/>
    <property type="match status" value="1"/>
</dbReference>
<dbReference type="InterPro" id="IPR002347">
    <property type="entry name" value="SDR_fam"/>
</dbReference>
<comment type="similarity">
    <text evidence="1">Belongs to the short-chain dehydrogenases/reductases (SDR) family.</text>
</comment>
<dbReference type="PRINTS" id="PR00080">
    <property type="entry name" value="SDRFAMILY"/>
</dbReference>
<reference evidence="4" key="1">
    <citation type="journal article" date="2019" name="Int. J. Syst. Evol. Microbiol.">
        <title>The Global Catalogue of Microorganisms (GCM) 10K type strain sequencing project: providing services to taxonomists for standard genome sequencing and annotation.</title>
        <authorList>
            <consortium name="The Broad Institute Genomics Platform"/>
            <consortium name="The Broad Institute Genome Sequencing Center for Infectious Disease"/>
            <person name="Wu L."/>
            <person name="Ma J."/>
        </authorList>
    </citation>
    <scope>NUCLEOTIDE SEQUENCE [LARGE SCALE GENOMIC DNA]</scope>
    <source>
        <strain evidence="4">JCM 16578</strain>
    </source>
</reference>
<evidence type="ECO:0000313" key="3">
    <source>
        <dbReference type="EMBL" id="GAA3879097.1"/>
    </source>
</evidence>
<dbReference type="Pfam" id="PF13561">
    <property type="entry name" value="adh_short_C2"/>
    <property type="match status" value="1"/>
</dbReference>
<protein>
    <submittedName>
        <fullName evidence="3">SDR family oxidoreductase</fullName>
    </submittedName>
</protein>
<accession>A0ABP7KJH1</accession>
<keyword evidence="4" id="KW-1185">Reference proteome</keyword>
<dbReference type="EMBL" id="BAAAZA010000015">
    <property type="protein sequence ID" value="GAA3879097.1"/>
    <property type="molecule type" value="Genomic_DNA"/>
</dbReference>
<evidence type="ECO:0000256" key="1">
    <source>
        <dbReference type="ARBA" id="ARBA00006484"/>
    </source>
</evidence>
<dbReference type="PRINTS" id="PR00081">
    <property type="entry name" value="GDHRDH"/>
</dbReference>
<dbReference type="SUPFAM" id="SSF51735">
    <property type="entry name" value="NAD(P)-binding Rossmann-fold domains"/>
    <property type="match status" value="1"/>
</dbReference>
<dbReference type="PANTHER" id="PTHR43639">
    <property type="entry name" value="OXIDOREDUCTASE, SHORT-CHAIN DEHYDROGENASE/REDUCTASE FAMILY (AFU_ORTHOLOGUE AFUA_5G02870)"/>
    <property type="match status" value="1"/>
</dbReference>
<dbReference type="InterPro" id="IPR036291">
    <property type="entry name" value="NAD(P)-bd_dom_sf"/>
</dbReference>
<dbReference type="Proteomes" id="UP001501563">
    <property type="component" value="Unassembled WGS sequence"/>
</dbReference>
<evidence type="ECO:0000256" key="2">
    <source>
        <dbReference type="ARBA" id="ARBA00023002"/>
    </source>
</evidence>
<dbReference type="PANTHER" id="PTHR43639:SF1">
    <property type="entry name" value="SHORT-CHAIN DEHYDROGENASE_REDUCTASE FAMILY PROTEIN"/>
    <property type="match status" value="1"/>
</dbReference>
<dbReference type="RefSeq" id="WP_345551453.1">
    <property type="nucleotide sequence ID" value="NZ_BAAAZA010000015.1"/>
</dbReference>